<dbReference type="AlphaFoldDB" id="A0AAU7Q6W1"/>
<evidence type="ECO:0000313" key="1">
    <source>
        <dbReference type="EMBL" id="XBS68930.1"/>
    </source>
</evidence>
<organism evidence="1">
    <name type="scientific">Acerihabitans sp. KWT182</name>
    <dbReference type="NCBI Taxonomy" id="3157919"/>
    <lineage>
        <taxon>Bacteria</taxon>
        <taxon>Pseudomonadati</taxon>
        <taxon>Pseudomonadota</taxon>
        <taxon>Gammaproteobacteria</taxon>
        <taxon>Enterobacterales</taxon>
        <taxon>Pectobacteriaceae</taxon>
        <taxon>Acerihabitans</taxon>
    </lineage>
</organism>
<proteinExistence type="predicted"/>
<gene>
    <name evidence="1" type="ORF">ABK905_20620</name>
</gene>
<accession>A0AAU7Q6W1</accession>
<reference evidence="1" key="1">
    <citation type="submission" date="2024-06" db="EMBL/GenBank/DDBJ databases">
        <authorList>
            <person name="Coelho C."/>
            <person name="Bento M."/>
            <person name="Garcia E."/>
            <person name="Camelo A."/>
            <person name="Brandao I."/>
            <person name="Espirito Santo C."/>
            <person name="Trovao J."/>
            <person name="Verissimo A."/>
            <person name="Costa J."/>
            <person name="Tiago I."/>
        </authorList>
    </citation>
    <scope>NUCLEOTIDE SEQUENCE</scope>
    <source>
        <strain evidence="1">KWT182</strain>
    </source>
</reference>
<protein>
    <submittedName>
        <fullName evidence="1">Uncharacterized protein</fullName>
    </submittedName>
</protein>
<dbReference type="EMBL" id="CP157947">
    <property type="protein sequence ID" value="XBS68930.1"/>
    <property type="molecule type" value="Genomic_DNA"/>
</dbReference>
<sequence>MSRLILENPHSSAGWHGHQIRVCEVRVIDVKRELEEFESQFVKIMDVIQEVKTYTQVSDDTLVAKWILKRISDYNKPFPSIYRINKFYEFEYVFSGYGKDPDLDAFRDILSDIIKHKTLPSYDEPPFEDSDWNSKLAFDAGFKREDISDVFPFLTTSPVSSLAQGNINDLDVLKCETPLDWREFPGKATALMFIAGLATALESTGGKYSRGGKINKSAIADAAVQAINKHGKGTDISSRALTELIKAALDANLPDRASTSKS</sequence>
<name>A0AAU7Q6W1_9GAMM</name>